<organism evidence="4 5">
    <name type="scientific">Dyadobacter beijingensis</name>
    <dbReference type="NCBI Taxonomy" id="365489"/>
    <lineage>
        <taxon>Bacteria</taxon>
        <taxon>Pseudomonadati</taxon>
        <taxon>Bacteroidota</taxon>
        <taxon>Cytophagia</taxon>
        <taxon>Cytophagales</taxon>
        <taxon>Spirosomataceae</taxon>
        <taxon>Dyadobacter</taxon>
    </lineage>
</organism>
<dbReference type="PANTHER" id="PTHR30273:SF2">
    <property type="entry name" value="PROTEIN FECR"/>
    <property type="match status" value="1"/>
</dbReference>
<evidence type="ECO:0000313" key="5">
    <source>
        <dbReference type="Proteomes" id="UP000632339"/>
    </source>
</evidence>
<feature type="transmembrane region" description="Helical" evidence="1">
    <location>
        <begin position="96"/>
        <end position="116"/>
    </location>
</feature>
<dbReference type="Pfam" id="PF16344">
    <property type="entry name" value="FecR_C"/>
    <property type="match status" value="1"/>
</dbReference>
<keyword evidence="1" id="KW-0472">Membrane</keyword>
<dbReference type="EMBL" id="BMLI01000001">
    <property type="protein sequence ID" value="GGM93761.1"/>
    <property type="molecule type" value="Genomic_DNA"/>
</dbReference>
<name>A0ABQ2HWI8_9BACT</name>
<evidence type="ECO:0000313" key="4">
    <source>
        <dbReference type="EMBL" id="GGM93761.1"/>
    </source>
</evidence>
<protein>
    <recommendedName>
        <fullName evidence="6">FecR family protein</fullName>
    </recommendedName>
</protein>
<dbReference type="PANTHER" id="PTHR30273">
    <property type="entry name" value="PERIPLASMIC SIGNAL SENSOR AND SIGMA FACTOR ACTIVATOR FECR-RELATED"/>
    <property type="match status" value="1"/>
</dbReference>
<dbReference type="InterPro" id="IPR032508">
    <property type="entry name" value="FecR_C"/>
</dbReference>
<dbReference type="PIRSF" id="PIRSF018266">
    <property type="entry name" value="FecR"/>
    <property type="match status" value="1"/>
</dbReference>
<dbReference type="Gene3D" id="3.55.50.30">
    <property type="match status" value="1"/>
</dbReference>
<dbReference type="InterPro" id="IPR012373">
    <property type="entry name" value="Ferrdict_sens_TM"/>
</dbReference>
<sequence length="361" mass="40157">MKTYLTYQTEDFVQDPYFRKWALSELPPGDLFWETWQNTHPEQYEMLEKAKSMVIALRIAPLEIGDSEIQQAIDRVLKDTTMDGGARVGSATLRRVGWVAAASVLLVGMLAAWRLMDSNTPSIWDERTGRADIQTEILEANDAGTPRTITLPDSSHVTLEAHSTLRIGRQFGKTSREVFLTGAAFFDVSRDTERPFIVYSGKVVTKVLGTSFRIKAYESDANVSVGVRTGKVTVFKQQSGTKPDPMLSEEVILTPNQEAIFVKKEEKFVKTLVEQPAVLDRSNAKIRLDFSETPIPAVLNALEAAYGVKMIYDADNLKECNMTGSLNDGSLYDKLSIVCETIQAHYKVTDGQVVIDGKGCQ</sequence>
<keyword evidence="1" id="KW-1133">Transmembrane helix</keyword>
<dbReference type="RefSeq" id="WP_019943179.1">
    <property type="nucleotide sequence ID" value="NZ_BMLI01000001.1"/>
</dbReference>
<reference evidence="5" key="1">
    <citation type="journal article" date="2019" name="Int. J. Syst. Evol. Microbiol.">
        <title>The Global Catalogue of Microorganisms (GCM) 10K type strain sequencing project: providing services to taxonomists for standard genome sequencing and annotation.</title>
        <authorList>
            <consortium name="The Broad Institute Genomics Platform"/>
            <consortium name="The Broad Institute Genome Sequencing Center for Infectious Disease"/>
            <person name="Wu L."/>
            <person name="Ma J."/>
        </authorList>
    </citation>
    <scope>NUCLEOTIDE SEQUENCE [LARGE SCALE GENOMIC DNA]</scope>
    <source>
        <strain evidence="5">CGMCC 1.6375</strain>
    </source>
</reference>
<feature type="domain" description="Protein FecR C-terminal" evidence="3">
    <location>
        <begin position="288"/>
        <end position="355"/>
    </location>
</feature>
<dbReference type="Pfam" id="PF04773">
    <property type="entry name" value="FecR"/>
    <property type="match status" value="1"/>
</dbReference>
<dbReference type="Gene3D" id="2.60.120.1440">
    <property type="match status" value="1"/>
</dbReference>
<keyword evidence="5" id="KW-1185">Reference proteome</keyword>
<evidence type="ECO:0000256" key="1">
    <source>
        <dbReference type="SAM" id="Phobius"/>
    </source>
</evidence>
<proteinExistence type="predicted"/>
<comment type="caution">
    <text evidence="4">The sequence shown here is derived from an EMBL/GenBank/DDBJ whole genome shotgun (WGS) entry which is preliminary data.</text>
</comment>
<dbReference type="InterPro" id="IPR006860">
    <property type="entry name" value="FecR"/>
</dbReference>
<accession>A0ABQ2HWI8</accession>
<dbReference type="Proteomes" id="UP000632339">
    <property type="component" value="Unassembled WGS sequence"/>
</dbReference>
<keyword evidence="1" id="KW-0812">Transmembrane</keyword>
<feature type="domain" description="FecR protein" evidence="2">
    <location>
        <begin position="144"/>
        <end position="232"/>
    </location>
</feature>
<evidence type="ECO:0008006" key="6">
    <source>
        <dbReference type="Google" id="ProtNLM"/>
    </source>
</evidence>
<gene>
    <name evidence="4" type="ORF">GCM10010967_28640</name>
</gene>
<evidence type="ECO:0000259" key="2">
    <source>
        <dbReference type="Pfam" id="PF04773"/>
    </source>
</evidence>
<evidence type="ECO:0000259" key="3">
    <source>
        <dbReference type="Pfam" id="PF16344"/>
    </source>
</evidence>